<reference evidence="14 15" key="1">
    <citation type="journal article" date="2013" name="Int. J. Syst. Evol. Microbiol.">
        <title>Marinicauda pacifica gen. nov., sp. nov., a prosthecate alphaproteobacterium of the family Hyphomonadaceae isolated from deep seawater.</title>
        <authorList>
            <person name="Zhang X.Y."/>
            <person name="Li G.W."/>
            <person name="Wang C.S."/>
            <person name="Zhang Y.J."/>
            <person name="Xu X.W."/>
            <person name="Li H."/>
            <person name="Liu A."/>
            <person name="Liu C."/>
            <person name="Xie B.B."/>
            <person name="Qin Q.L."/>
            <person name="Xu Z."/>
            <person name="Chen X.L."/>
            <person name="Zhou B.C."/>
            <person name="Zhang Y.Z."/>
        </authorList>
    </citation>
    <scope>NUCLEOTIDE SEQUENCE [LARGE SCALE GENOMIC DNA]</scope>
    <source>
        <strain evidence="14 15">P-1 km-3</strain>
    </source>
</reference>
<dbReference type="GO" id="GO:0015886">
    <property type="term" value="P:heme transport"/>
    <property type="evidence" value="ECO:0007669"/>
    <property type="project" value="InterPro"/>
</dbReference>
<dbReference type="EMBL" id="SRXV01000002">
    <property type="protein sequence ID" value="TGY93342.1"/>
    <property type="molecule type" value="Genomic_DNA"/>
</dbReference>
<evidence type="ECO:0000256" key="12">
    <source>
        <dbReference type="RuleBase" id="RU363101"/>
    </source>
</evidence>
<feature type="transmembrane region" description="Helical" evidence="12">
    <location>
        <begin position="12"/>
        <end position="33"/>
    </location>
</feature>
<dbReference type="AlphaFoldDB" id="A0A4S2HD09"/>
<keyword evidence="10 12" id="KW-1133">Transmembrane helix</keyword>
<evidence type="ECO:0000256" key="3">
    <source>
        <dbReference type="ARBA" id="ARBA00008741"/>
    </source>
</evidence>
<evidence type="ECO:0000256" key="2">
    <source>
        <dbReference type="ARBA" id="ARBA00004377"/>
    </source>
</evidence>
<dbReference type="OrthoDB" id="9815607at2"/>
<evidence type="ECO:0000313" key="14">
    <source>
        <dbReference type="EMBL" id="TGY93342.1"/>
    </source>
</evidence>
<evidence type="ECO:0000256" key="10">
    <source>
        <dbReference type="ARBA" id="ARBA00022989"/>
    </source>
</evidence>
<evidence type="ECO:0000256" key="7">
    <source>
        <dbReference type="ARBA" id="ARBA00022519"/>
    </source>
</evidence>
<name>A0A4S2HD09_9PROT</name>
<gene>
    <name evidence="14" type="primary">ccmD</name>
    <name evidence="14" type="ORF">E5162_09870</name>
</gene>
<keyword evidence="8 12" id="KW-0812">Transmembrane</keyword>
<comment type="similarity">
    <text evidence="3 12">Belongs to the CcmD/CycX/HelD family.</text>
</comment>
<keyword evidence="5 12" id="KW-0813">Transport</keyword>
<dbReference type="NCBIfam" id="TIGR03141">
    <property type="entry name" value="cytochro_ccmD"/>
    <property type="match status" value="1"/>
</dbReference>
<evidence type="ECO:0000313" key="15">
    <source>
        <dbReference type="Proteomes" id="UP000305451"/>
    </source>
</evidence>
<dbReference type="InterPro" id="IPR007078">
    <property type="entry name" value="Haem_export_protD_CcmD"/>
</dbReference>
<proteinExistence type="inferred from homology"/>
<dbReference type="GO" id="GO:0017004">
    <property type="term" value="P:cytochrome complex assembly"/>
    <property type="evidence" value="ECO:0007669"/>
    <property type="project" value="UniProtKB-KW"/>
</dbReference>
<comment type="subcellular location">
    <subcellularLocation>
        <location evidence="2 12">Cell inner membrane</location>
        <topology evidence="2 12">Single-pass membrane protein</topology>
    </subcellularLocation>
</comment>
<dbReference type="Pfam" id="PF04995">
    <property type="entry name" value="CcmD"/>
    <property type="match status" value="1"/>
</dbReference>
<comment type="function">
    <text evidence="1 12">Required for the export of heme to the periplasm for the biogenesis of c-type cytochromes.</text>
</comment>
<evidence type="ECO:0000256" key="9">
    <source>
        <dbReference type="ARBA" id="ARBA00022748"/>
    </source>
</evidence>
<organism evidence="14 15">
    <name type="scientific">Marinicauda pacifica</name>
    <dbReference type="NCBI Taxonomy" id="1133559"/>
    <lineage>
        <taxon>Bacteria</taxon>
        <taxon>Pseudomonadati</taxon>
        <taxon>Pseudomonadota</taxon>
        <taxon>Alphaproteobacteria</taxon>
        <taxon>Maricaulales</taxon>
        <taxon>Maricaulaceae</taxon>
        <taxon>Marinicauda</taxon>
    </lineage>
</organism>
<evidence type="ECO:0000256" key="6">
    <source>
        <dbReference type="ARBA" id="ARBA00022475"/>
    </source>
</evidence>
<dbReference type="GO" id="GO:0005886">
    <property type="term" value="C:plasma membrane"/>
    <property type="evidence" value="ECO:0007669"/>
    <property type="project" value="UniProtKB-SubCell"/>
</dbReference>
<keyword evidence="15" id="KW-1185">Reference proteome</keyword>
<keyword evidence="9 12" id="KW-0201">Cytochrome c-type biogenesis</keyword>
<feature type="compositionally biased region" description="Basic and acidic residues" evidence="13">
    <location>
        <begin position="52"/>
        <end position="76"/>
    </location>
</feature>
<keyword evidence="7 12" id="KW-0997">Cell inner membrane</keyword>
<comment type="caution">
    <text evidence="14">The sequence shown here is derived from an EMBL/GenBank/DDBJ whole genome shotgun (WGS) entry which is preliminary data.</text>
</comment>
<protein>
    <recommendedName>
        <fullName evidence="4 12">Heme exporter protein D</fullName>
    </recommendedName>
</protein>
<dbReference type="RefSeq" id="WP_135945064.1">
    <property type="nucleotide sequence ID" value="NZ_BMEI01000002.1"/>
</dbReference>
<accession>A0A4S2HD09</accession>
<evidence type="ECO:0000256" key="1">
    <source>
        <dbReference type="ARBA" id="ARBA00002442"/>
    </source>
</evidence>
<evidence type="ECO:0000256" key="4">
    <source>
        <dbReference type="ARBA" id="ARBA00016461"/>
    </source>
</evidence>
<evidence type="ECO:0000256" key="8">
    <source>
        <dbReference type="ARBA" id="ARBA00022692"/>
    </source>
</evidence>
<evidence type="ECO:0000256" key="11">
    <source>
        <dbReference type="ARBA" id="ARBA00023136"/>
    </source>
</evidence>
<evidence type="ECO:0000256" key="13">
    <source>
        <dbReference type="SAM" id="MobiDB-lite"/>
    </source>
</evidence>
<keyword evidence="11 12" id="KW-0472">Membrane</keyword>
<sequence>MSDFLSMSGYGAYVWGSYGLTLAVIGALTWWTLAGRRGARERLARIQAQTAEDSRSPHDSLPRGDAPRSDETGYTL</sequence>
<feature type="region of interest" description="Disordered" evidence="13">
    <location>
        <begin position="47"/>
        <end position="76"/>
    </location>
</feature>
<evidence type="ECO:0000256" key="5">
    <source>
        <dbReference type="ARBA" id="ARBA00022448"/>
    </source>
</evidence>
<dbReference type="Proteomes" id="UP000305451">
    <property type="component" value="Unassembled WGS sequence"/>
</dbReference>
<keyword evidence="6 12" id="KW-1003">Cell membrane</keyword>